<dbReference type="InterPro" id="IPR010293">
    <property type="entry name" value="Sbt_1"/>
</dbReference>
<feature type="transmembrane region" description="Helical" evidence="1">
    <location>
        <begin position="60"/>
        <end position="77"/>
    </location>
</feature>
<reference evidence="2" key="1">
    <citation type="submission" date="2020-05" db="EMBL/GenBank/DDBJ databases">
        <authorList>
            <person name="Chiriac C."/>
            <person name="Salcher M."/>
            <person name="Ghai R."/>
            <person name="Kavagutti S V."/>
        </authorList>
    </citation>
    <scope>NUCLEOTIDE SEQUENCE</scope>
</reference>
<dbReference type="PANTHER" id="PTHR40400">
    <property type="entry name" value="SLR1512 PROTEIN"/>
    <property type="match status" value="1"/>
</dbReference>
<keyword evidence="1" id="KW-1133">Transmembrane helix</keyword>
<name>A0A6J7J5K2_9ZZZZ</name>
<protein>
    <submittedName>
        <fullName evidence="2">Unannotated protein</fullName>
    </submittedName>
</protein>
<organism evidence="2">
    <name type="scientific">freshwater metagenome</name>
    <dbReference type="NCBI Taxonomy" id="449393"/>
    <lineage>
        <taxon>unclassified sequences</taxon>
        <taxon>metagenomes</taxon>
        <taxon>ecological metagenomes</taxon>
    </lineage>
</organism>
<feature type="transmembrane region" description="Helical" evidence="1">
    <location>
        <begin position="285"/>
        <end position="307"/>
    </location>
</feature>
<feature type="transmembrane region" description="Helical" evidence="1">
    <location>
        <begin position="156"/>
        <end position="175"/>
    </location>
</feature>
<keyword evidence="1" id="KW-0472">Membrane</keyword>
<proteinExistence type="predicted"/>
<dbReference type="PANTHER" id="PTHR40400:SF1">
    <property type="entry name" value="SLR1512 PROTEIN"/>
    <property type="match status" value="1"/>
</dbReference>
<keyword evidence="1" id="KW-0812">Transmembrane</keyword>
<gene>
    <name evidence="2" type="ORF">UFOPK3772_00751</name>
</gene>
<dbReference type="AlphaFoldDB" id="A0A6J7J5K2"/>
<feature type="transmembrane region" description="Helical" evidence="1">
    <location>
        <begin position="196"/>
        <end position="215"/>
    </location>
</feature>
<evidence type="ECO:0000256" key="1">
    <source>
        <dbReference type="SAM" id="Phobius"/>
    </source>
</evidence>
<accession>A0A6J7J5K2</accession>
<dbReference type="EMBL" id="CAFBNE010000016">
    <property type="protein sequence ID" value="CAB4938623.1"/>
    <property type="molecule type" value="Genomic_DNA"/>
</dbReference>
<feature type="transmembrane region" description="Helical" evidence="1">
    <location>
        <begin position="89"/>
        <end position="111"/>
    </location>
</feature>
<dbReference type="Pfam" id="PF05982">
    <property type="entry name" value="Sbt_1"/>
    <property type="match status" value="1"/>
</dbReference>
<feature type="transmembrane region" description="Helical" evidence="1">
    <location>
        <begin position="251"/>
        <end position="273"/>
    </location>
</feature>
<evidence type="ECO:0000313" key="2">
    <source>
        <dbReference type="EMBL" id="CAB4938623.1"/>
    </source>
</evidence>
<sequence>MRSRAGVGLALLANLFSGIFFRMFSASPAILGSLLTIPVLAFLLGILAAALRTDLRLPGAAYQAISVYLLLAIGVKGGVSLSESSPQEVIAPLGAAFTLGILIPVAAFWILRGITRLGPVDRGALAAHYGSTSLVTFTACLVFLDSAGIAYEGFMATILTVLEVPGIIAGVFLASRTGGQRASWRPALAEVLTSKSILLLAGGLAIGLLAGPAGYVSVQPFFGALFTGVLTLFLLHLGAMTGKHLRDVRSAGPGLIAFAIGFPVITGAAGVAAGTLTGLSPGGSTVMGVLCASASYIAAPAAVRIALPDANLGLCLTSSLCITFPFNLILGIPLYLAMASALATIT</sequence>
<feature type="transmembrane region" description="Helical" evidence="1">
    <location>
        <begin position="7"/>
        <end position="24"/>
    </location>
</feature>
<feature type="transmembrane region" description="Helical" evidence="1">
    <location>
        <begin position="221"/>
        <end position="239"/>
    </location>
</feature>
<feature type="transmembrane region" description="Helical" evidence="1">
    <location>
        <begin position="314"/>
        <end position="336"/>
    </location>
</feature>
<feature type="transmembrane region" description="Helical" evidence="1">
    <location>
        <begin position="123"/>
        <end position="144"/>
    </location>
</feature>
<feature type="transmembrane region" description="Helical" evidence="1">
    <location>
        <begin position="30"/>
        <end position="51"/>
    </location>
</feature>